<comment type="caution">
    <text evidence="2">The sequence shown here is derived from an EMBL/GenBank/DDBJ whole genome shotgun (WGS) entry which is preliminary data.</text>
</comment>
<feature type="compositionally biased region" description="Basic and acidic residues" evidence="1">
    <location>
        <begin position="152"/>
        <end position="163"/>
    </location>
</feature>
<feature type="region of interest" description="Disordered" evidence="1">
    <location>
        <begin position="1"/>
        <end position="21"/>
    </location>
</feature>
<name>X8JM91_9AGAM</name>
<dbReference type="Proteomes" id="UP000030108">
    <property type="component" value="Unassembled WGS sequence"/>
</dbReference>
<dbReference type="OrthoDB" id="2124108at2759"/>
<feature type="region of interest" description="Disordered" evidence="1">
    <location>
        <begin position="143"/>
        <end position="163"/>
    </location>
</feature>
<gene>
    <name evidence="2" type="ORF">RSOL_496960</name>
</gene>
<dbReference type="EMBL" id="JATN01000312">
    <property type="protein sequence ID" value="EUC65085.1"/>
    <property type="molecule type" value="Genomic_DNA"/>
</dbReference>
<dbReference type="AlphaFoldDB" id="X8JM91"/>
<protein>
    <submittedName>
        <fullName evidence="2">Uncharacterized protein</fullName>
    </submittedName>
</protein>
<accession>X8JM91</accession>
<evidence type="ECO:0000313" key="2">
    <source>
        <dbReference type="EMBL" id="EUC65085.1"/>
    </source>
</evidence>
<sequence length="163" mass="18283">MDAFADLALHDPEDEQPEMTSREARIARAFTDSKKSYSSEIVFTPPGWFQVETLPPGDLTKLDGRHLEWSVQRLYLQRAYKQAQTLALDVLFAAGVQLDPDHALIGNPHPNPNPTIRIYIPPAPRCLKTKRATARCSIPLFAARSNSATQPRRTDSPKRPDHA</sequence>
<evidence type="ECO:0000313" key="3">
    <source>
        <dbReference type="Proteomes" id="UP000030108"/>
    </source>
</evidence>
<evidence type="ECO:0000256" key="1">
    <source>
        <dbReference type="SAM" id="MobiDB-lite"/>
    </source>
</evidence>
<proteinExistence type="predicted"/>
<feature type="non-terminal residue" evidence="2">
    <location>
        <position position="163"/>
    </location>
</feature>
<reference evidence="3" key="1">
    <citation type="journal article" date="2014" name="Genome Announc.">
        <title>Draft genome sequence of the plant-pathogenic soil fungus Rhizoctonia solani anastomosis group 3 strain Rhs1AP.</title>
        <authorList>
            <person name="Cubeta M.A."/>
            <person name="Thomas E."/>
            <person name="Dean R.A."/>
            <person name="Jabaji S."/>
            <person name="Neate S.M."/>
            <person name="Tavantzis S."/>
            <person name="Toda T."/>
            <person name="Vilgalys R."/>
            <person name="Bharathan N."/>
            <person name="Fedorova-Abrams N."/>
            <person name="Pakala S.B."/>
            <person name="Pakala S.M."/>
            <person name="Zafar N."/>
            <person name="Joardar V."/>
            <person name="Losada L."/>
            <person name="Nierman W.C."/>
        </authorList>
    </citation>
    <scope>NUCLEOTIDE SEQUENCE [LARGE SCALE GENOMIC DNA]</scope>
    <source>
        <strain evidence="3">AG-3</strain>
    </source>
</reference>
<organism evidence="2 3">
    <name type="scientific">Rhizoctonia solani AG-3 Rhs1AP</name>
    <dbReference type="NCBI Taxonomy" id="1086054"/>
    <lineage>
        <taxon>Eukaryota</taxon>
        <taxon>Fungi</taxon>
        <taxon>Dikarya</taxon>
        <taxon>Basidiomycota</taxon>
        <taxon>Agaricomycotina</taxon>
        <taxon>Agaricomycetes</taxon>
        <taxon>Cantharellales</taxon>
        <taxon>Ceratobasidiaceae</taxon>
        <taxon>Rhizoctonia</taxon>
    </lineage>
</organism>